<keyword evidence="3" id="KW-0411">Iron-sulfur</keyword>
<feature type="domain" description="4Fe-4S ferredoxin-type" evidence="4">
    <location>
        <begin position="242"/>
        <end position="273"/>
    </location>
</feature>
<dbReference type="PANTHER" id="PTHR42827">
    <property type="entry name" value="IRON-SULFUR CLUSTER-BINDING PROTEIN-RELATED"/>
    <property type="match status" value="1"/>
</dbReference>
<dbReference type="Gene3D" id="3.30.70.20">
    <property type="match status" value="1"/>
</dbReference>
<evidence type="ECO:0000313" key="5">
    <source>
        <dbReference type="EMBL" id="GCD12289.1"/>
    </source>
</evidence>
<evidence type="ECO:0000256" key="2">
    <source>
        <dbReference type="ARBA" id="ARBA00023004"/>
    </source>
</evidence>
<keyword evidence="6" id="KW-1185">Reference proteome</keyword>
<evidence type="ECO:0000259" key="4">
    <source>
        <dbReference type="PROSITE" id="PS51379"/>
    </source>
</evidence>
<keyword evidence="2" id="KW-0408">Iron</keyword>
<dbReference type="GO" id="GO:0051536">
    <property type="term" value="F:iron-sulfur cluster binding"/>
    <property type="evidence" value="ECO:0007669"/>
    <property type="project" value="UniProtKB-KW"/>
</dbReference>
<dbReference type="PROSITE" id="PS51379">
    <property type="entry name" value="4FE4S_FER_2"/>
    <property type="match status" value="1"/>
</dbReference>
<name>A0A401URU9_9CLOT</name>
<dbReference type="RefSeq" id="WP_185732837.1">
    <property type="nucleotide sequence ID" value="NZ_BHYK01000030.1"/>
</dbReference>
<gene>
    <name evidence="5" type="ORF">Ctaglu_39120</name>
</gene>
<proteinExistence type="predicted"/>
<evidence type="ECO:0000256" key="3">
    <source>
        <dbReference type="ARBA" id="ARBA00023014"/>
    </source>
</evidence>
<dbReference type="GO" id="GO:0046872">
    <property type="term" value="F:metal ion binding"/>
    <property type="evidence" value="ECO:0007669"/>
    <property type="project" value="UniProtKB-KW"/>
</dbReference>
<organism evidence="5 6">
    <name type="scientific">Clostridium tagluense</name>
    <dbReference type="NCBI Taxonomy" id="360422"/>
    <lineage>
        <taxon>Bacteria</taxon>
        <taxon>Bacillati</taxon>
        <taxon>Bacillota</taxon>
        <taxon>Clostridia</taxon>
        <taxon>Eubacteriales</taxon>
        <taxon>Clostridiaceae</taxon>
        <taxon>Clostridium</taxon>
    </lineage>
</organism>
<keyword evidence="1" id="KW-0479">Metal-binding</keyword>
<accession>A0A401URU9</accession>
<dbReference type="SUPFAM" id="SSF54862">
    <property type="entry name" value="4Fe-4S ferredoxins"/>
    <property type="match status" value="1"/>
</dbReference>
<dbReference type="EMBL" id="BHYK01000030">
    <property type="protein sequence ID" value="GCD12289.1"/>
    <property type="molecule type" value="Genomic_DNA"/>
</dbReference>
<sequence>MKSFDERDTMFARMNYIEGSENYNDYYSKKPDLKEVDDSLRSLPSMGGQGSVMFNRINSPMVDASFKYLYDIRKFSEGEIAQNKADIDPVAITEKIKGLAKFYNAKLVGITEMKEYHYYSHRGRHEENYGEEINRKHKYGIVFAVAMDKEMIMRAPKLPESIAVTKGYVESATIGMILSYYIRELGYDARNHMDGNYLVIAQLVARDAGLGEFGRNGLLITKEDGACVRLGVVTTDIPIVPDAPEDFGVKEFCLDCGRCAKTCPGKSISKTEMAEEQGVLRWKINPEECYRRWRSLGTDCGICIANCPFTYGISKDLISNIKSSSETRKNILKDFDEKYGIRPIIREEPEWLK</sequence>
<dbReference type="PROSITE" id="PS00198">
    <property type="entry name" value="4FE4S_FER_1"/>
    <property type="match status" value="1"/>
</dbReference>
<dbReference type="PANTHER" id="PTHR42827:SF1">
    <property type="entry name" value="IRON-SULFUR CLUSTER-BINDING PROTEIN"/>
    <property type="match status" value="1"/>
</dbReference>
<dbReference type="InterPro" id="IPR017900">
    <property type="entry name" value="4Fe4S_Fe_S_CS"/>
</dbReference>
<protein>
    <submittedName>
        <fullName evidence="5">4Fe-4S ferredoxin</fullName>
    </submittedName>
</protein>
<dbReference type="InterPro" id="IPR017896">
    <property type="entry name" value="4Fe4S_Fe-S-bd"/>
</dbReference>
<evidence type="ECO:0000256" key="1">
    <source>
        <dbReference type="ARBA" id="ARBA00022723"/>
    </source>
</evidence>
<comment type="caution">
    <text evidence="5">The sequence shown here is derived from an EMBL/GenBank/DDBJ whole genome shotgun (WGS) entry which is preliminary data.</text>
</comment>
<dbReference type="AlphaFoldDB" id="A0A401URU9"/>
<reference evidence="5 6" key="1">
    <citation type="submission" date="2018-11" db="EMBL/GenBank/DDBJ databases">
        <title>Genome sequencing and assembly of Clostridium tagluense strain A121.</title>
        <authorList>
            <person name="Murakami T."/>
            <person name="Segawa T."/>
            <person name="Shcherbakova V.A."/>
            <person name="Mori H."/>
            <person name="Yoshimura Y."/>
        </authorList>
    </citation>
    <scope>NUCLEOTIDE SEQUENCE [LARGE SCALE GENOMIC DNA]</scope>
    <source>
        <strain evidence="5 6">A121</strain>
    </source>
</reference>
<dbReference type="Proteomes" id="UP000287872">
    <property type="component" value="Unassembled WGS sequence"/>
</dbReference>
<dbReference type="Pfam" id="PF12838">
    <property type="entry name" value="Fer4_7"/>
    <property type="match status" value="1"/>
</dbReference>
<evidence type="ECO:0000313" key="6">
    <source>
        <dbReference type="Proteomes" id="UP000287872"/>
    </source>
</evidence>